<sequence length="228" mass="25083">MSFYDIFYKTLIAGGSYLTLWKGLWVTVEISLLSILMGTALGALICAARMCKNRLLRSAAALYIAVLRGSPVLLLLMLMYYVIFARSELSAPLIAVAAFSLNVSAHTAECFRAALTATDKMQAEAARTLGFSGWQAFLIISLPQAVTIAKPTYQSALVNLIQWTSVVGYVTITDLTRVINNIGSRTMQPLFMILVGMLLYLALAYLCYGIFALAERISEKRAEGRRSR</sequence>
<evidence type="ECO:0000313" key="1">
    <source>
        <dbReference type="EMBL" id="QOX62996.1"/>
    </source>
</evidence>
<dbReference type="EMBL" id="CP042469">
    <property type="protein sequence ID" value="QOX62996.1"/>
    <property type="molecule type" value="Genomic_DNA"/>
</dbReference>
<protein>
    <submittedName>
        <fullName evidence="1">ABC transporter permease subunit</fullName>
    </submittedName>
</protein>
<proteinExistence type="predicted"/>
<gene>
    <name evidence="1" type="ORF">FRZ06_06395</name>
</gene>
<accession>A0ACD1A995</accession>
<organism evidence="1 2">
    <name type="scientific">Anoxybacterium hadale</name>
    <dbReference type="NCBI Taxonomy" id="3408580"/>
    <lineage>
        <taxon>Bacteria</taxon>
        <taxon>Bacillati</taxon>
        <taxon>Bacillota</taxon>
        <taxon>Clostridia</taxon>
        <taxon>Peptostreptococcales</taxon>
        <taxon>Anaerovoracaceae</taxon>
        <taxon>Anoxybacterium</taxon>
    </lineage>
</organism>
<keyword evidence="2" id="KW-1185">Reference proteome</keyword>
<name>A0ACD1A995_9FIRM</name>
<reference evidence="1" key="1">
    <citation type="submission" date="2019-08" db="EMBL/GenBank/DDBJ databases">
        <title>Genome sequence of Clostridiales bacterium MT110.</title>
        <authorList>
            <person name="Cao J."/>
        </authorList>
    </citation>
    <scope>NUCLEOTIDE SEQUENCE</scope>
    <source>
        <strain evidence="1">MT110</strain>
    </source>
</reference>
<evidence type="ECO:0000313" key="2">
    <source>
        <dbReference type="Proteomes" id="UP000594014"/>
    </source>
</evidence>
<dbReference type="Proteomes" id="UP000594014">
    <property type="component" value="Chromosome"/>
</dbReference>